<feature type="region of interest" description="Disordered" evidence="4">
    <location>
        <begin position="477"/>
        <end position="518"/>
    </location>
</feature>
<dbReference type="PANTHER" id="PTHR10903">
    <property type="entry name" value="GTPASE, IMAP FAMILY MEMBER-RELATED"/>
    <property type="match status" value="1"/>
</dbReference>
<dbReference type="AlphaFoldDB" id="A0AAD3MT04"/>
<feature type="chain" id="PRO_5042214557" description="AIG1-type G domain-containing protein" evidence="6">
    <location>
        <begin position="27"/>
        <end position="586"/>
    </location>
</feature>
<dbReference type="Pfam" id="PF04548">
    <property type="entry name" value="AIG1"/>
    <property type="match status" value="2"/>
</dbReference>
<dbReference type="GO" id="GO:0005525">
    <property type="term" value="F:GTP binding"/>
    <property type="evidence" value="ECO:0007669"/>
    <property type="project" value="UniProtKB-KW"/>
</dbReference>
<keyword evidence="5" id="KW-0472">Membrane</keyword>
<dbReference type="PANTHER" id="PTHR10903:SF112">
    <property type="entry name" value="SI:CH211-113E8.5"/>
    <property type="match status" value="1"/>
</dbReference>
<sequence length="586" mass="65194">MLQGNTSILVCILFVLLTLCDQTVHCQNGHKDSTSLKDLRLILVGKTGSGKSSSGNTILGRKNTFEEEMSPESVTKGCHREERKDGDRNIVVVDSPGLFDTKKTQEEVKVNIEECINQSVPGPHAFLLVISLKSRFTEEERAAVKWIQDNFGSDAAMYTIVLFTHADLLEGKSVDTYLAKSKHLQRLINECGGRYHSLINDQRRDKTQVPEVSQKTNVKVEPQGLSKCTTLAWSSTFGHLGTGKDRSKVMAEAIPLREKKQRTLPWSDGCGLNNFDALDLPGGLRIVLVGKTGSGKSATGNTILGRAAFRDDPSPVSVTKHCETQSGEVDGTVIQVIDTPGLFDTGITEEELKTRIEECVKMSVPGPHAFLLVIRLGVRFTEEERNAVKWIQDNFGDDASMYTIMLFTCKDQAKADNALKECKELRRLSITFGRRYHSFNNNDADDHIQVTELITMIKEMIQDNGGKHYTNEMYEKAQSKLREEEEQRRQEEEEKKDRERKMWDAEREKKEKEREKEKKVKRKNIHVASAIAAVLVLAGVVIAVGANSTVALALGAPALILGVLCGLAAICMWKGTRCKAKEAVSV</sequence>
<feature type="domain" description="AIG1-type G" evidence="7">
    <location>
        <begin position="281"/>
        <end position="478"/>
    </location>
</feature>
<dbReference type="Proteomes" id="UP001279410">
    <property type="component" value="Unassembled WGS sequence"/>
</dbReference>
<comment type="similarity">
    <text evidence="1">Belongs to the TRAFAC class TrmE-Era-EngA-EngB-Septin-like GTPase superfamily. AIG1/Toc34/Toc159-like paraseptin GTPase family. IAN subfamily.</text>
</comment>
<dbReference type="SUPFAM" id="SSF52540">
    <property type="entry name" value="P-loop containing nucleoside triphosphate hydrolases"/>
    <property type="match status" value="2"/>
</dbReference>
<evidence type="ECO:0000256" key="5">
    <source>
        <dbReference type="SAM" id="Phobius"/>
    </source>
</evidence>
<keyword evidence="9" id="KW-1185">Reference proteome</keyword>
<reference evidence="8" key="1">
    <citation type="submission" date="2022-08" db="EMBL/GenBank/DDBJ databases">
        <title>Genome sequencing of akame (Lates japonicus).</title>
        <authorList>
            <person name="Hashiguchi Y."/>
            <person name="Takahashi H."/>
        </authorList>
    </citation>
    <scope>NUCLEOTIDE SEQUENCE</scope>
    <source>
        <strain evidence="8">Kochi</strain>
    </source>
</reference>
<proteinExistence type="inferred from homology"/>
<feature type="transmembrane region" description="Helical" evidence="5">
    <location>
        <begin position="524"/>
        <end position="544"/>
    </location>
</feature>
<organism evidence="8 9">
    <name type="scientific">Lates japonicus</name>
    <name type="common">Japanese lates</name>
    <dbReference type="NCBI Taxonomy" id="270547"/>
    <lineage>
        <taxon>Eukaryota</taxon>
        <taxon>Metazoa</taxon>
        <taxon>Chordata</taxon>
        <taxon>Craniata</taxon>
        <taxon>Vertebrata</taxon>
        <taxon>Euteleostomi</taxon>
        <taxon>Actinopterygii</taxon>
        <taxon>Neopterygii</taxon>
        <taxon>Teleostei</taxon>
        <taxon>Neoteleostei</taxon>
        <taxon>Acanthomorphata</taxon>
        <taxon>Carangaria</taxon>
        <taxon>Carangaria incertae sedis</taxon>
        <taxon>Centropomidae</taxon>
        <taxon>Lates</taxon>
    </lineage>
</organism>
<keyword evidence="5" id="KW-0812">Transmembrane</keyword>
<keyword evidence="5" id="KW-1133">Transmembrane helix</keyword>
<name>A0AAD3MT04_LATJO</name>
<evidence type="ECO:0000313" key="8">
    <source>
        <dbReference type="EMBL" id="GLD60867.1"/>
    </source>
</evidence>
<dbReference type="InterPro" id="IPR045058">
    <property type="entry name" value="GIMA/IAN/Toc"/>
</dbReference>
<dbReference type="Gene3D" id="3.40.50.300">
    <property type="entry name" value="P-loop containing nucleotide triphosphate hydrolases"/>
    <property type="match status" value="2"/>
</dbReference>
<feature type="domain" description="AIG1-type G" evidence="7">
    <location>
        <begin position="36"/>
        <end position="236"/>
    </location>
</feature>
<gene>
    <name evidence="8" type="ORF">AKAME5_001273100</name>
</gene>
<feature type="signal peptide" evidence="6">
    <location>
        <begin position="1"/>
        <end position="26"/>
    </location>
</feature>
<evidence type="ECO:0000256" key="2">
    <source>
        <dbReference type="ARBA" id="ARBA00022741"/>
    </source>
</evidence>
<evidence type="ECO:0000256" key="1">
    <source>
        <dbReference type="ARBA" id="ARBA00008535"/>
    </source>
</evidence>
<dbReference type="FunFam" id="3.40.50.300:FF:000366">
    <property type="entry name" value="GTPase, IMAP family member 2"/>
    <property type="match status" value="2"/>
</dbReference>
<evidence type="ECO:0000256" key="4">
    <source>
        <dbReference type="SAM" id="MobiDB-lite"/>
    </source>
</evidence>
<dbReference type="InterPro" id="IPR027417">
    <property type="entry name" value="P-loop_NTPase"/>
</dbReference>
<evidence type="ECO:0000259" key="7">
    <source>
        <dbReference type="PROSITE" id="PS51720"/>
    </source>
</evidence>
<dbReference type="EMBL" id="BRZM01000043">
    <property type="protein sequence ID" value="GLD60867.1"/>
    <property type="molecule type" value="Genomic_DNA"/>
</dbReference>
<feature type="transmembrane region" description="Helical" evidence="5">
    <location>
        <begin position="550"/>
        <end position="573"/>
    </location>
</feature>
<evidence type="ECO:0000256" key="3">
    <source>
        <dbReference type="ARBA" id="ARBA00023134"/>
    </source>
</evidence>
<comment type="caution">
    <text evidence="8">The sequence shown here is derived from an EMBL/GenBank/DDBJ whole genome shotgun (WGS) entry which is preliminary data.</text>
</comment>
<keyword evidence="3" id="KW-0342">GTP-binding</keyword>
<keyword evidence="2" id="KW-0547">Nucleotide-binding</keyword>
<keyword evidence="6" id="KW-0732">Signal</keyword>
<evidence type="ECO:0000256" key="6">
    <source>
        <dbReference type="SAM" id="SignalP"/>
    </source>
</evidence>
<dbReference type="InterPro" id="IPR006703">
    <property type="entry name" value="G_AIG1"/>
</dbReference>
<dbReference type="CDD" id="cd01852">
    <property type="entry name" value="AIG1"/>
    <property type="match status" value="1"/>
</dbReference>
<feature type="region of interest" description="Disordered" evidence="4">
    <location>
        <begin position="48"/>
        <end position="86"/>
    </location>
</feature>
<dbReference type="PROSITE" id="PS51720">
    <property type="entry name" value="G_AIG1"/>
    <property type="match status" value="2"/>
</dbReference>
<evidence type="ECO:0000313" key="9">
    <source>
        <dbReference type="Proteomes" id="UP001279410"/>
    </source>
</evidence>
<protein>
    <recommendedName>
        <fullName evidence="7">AIG1-type G domain-containing protein</fullName>
    </recommendedName>
</protein>
<accession>A0AAD3MT04</accession>